<sequence>MQAKKYDQAAYNRKSREKLGLKAKTFTLDADTVALFEQLSAQTNLPQVQVLKNALACYADKLGGAQI</sequence>
<protein>
    <recommendedName>
        <fullName evidence="3">Ribbon-helix-helix protein CopG domain-containing protein</fullName>
    </recommendedName>
</protein>
<dbReference type="AlphaFoldDB" id="F2BBR6"/>
<name>F2BBR6_9NEIS</name>
<evidence type="ECO:0000313" key="1">
    <source>
        <dbReference type="EMBL" id="EGF11082.1"/>
    </source>
</evidence>
<keyword evidence="2" id="KW-1185">Reference proteome</keyword>
<evidence type="ECO:0000313" key="2">
    <source>
        <dbReference type="Proteomes" id="UP000004105"/>
    </source>
</evidence>
<accession>F2BBR6</accession>
<evidence type="ECO:0008006" key="3">
    <source>
        <dbReference type="Google" id="ProtNLM"/>
    </source>
</evidence>
<proteinExistence type="predicted"/>
<dbReference type="OrthoDB" id="8613923at2"/>
<organism evidence="1 2">
    <name type="scientific">Neisseria bacilliformis ATCC BAA-1200</name>
    <dbReference type="NCBI Taxonomy" id="888742"/>
    <lineage>
        <taxon>Bacteria</taxon>
        <taxon>Pseudomonadati</taxon>
        <taxon>Pseudomonadota</taxon>
        <taxon>Betaproteobacteria</taxon>
        <taxon>Neisseriales</taxon>
        <taxon>Neisseriaceae</taxon>
        <taxon>Neisseria</taxon>
    </lineage>
</organism>
<dbReference type="RefSeq" id="WP_007342180.1">
    <property type="nucleotide sequence ID" value="NZ_GL878494.1"/>
</dbReference>
<comment type="caution">
    <text evidence="1">The sequence shown here is derived from an EMBL/GenBank/DDBJ whole genome shotgun (WGS) entry which is preliminary data.</text>
</comment>
<dbReference type="HOGENOM" id="CLU_2807955_0_0_4"/>
<dbReference type="EMBL" id="AFAY01000024">
    <property type="protein sequence ID" value="EGF11082.1"/>
    <property type="molecule type" value="Genomic_DNA"/>
</dbReference>
<gene>
    <name evidence="1" type="ORF">HMPREF9123_1171</name>
</gene>
<reference evidence="1 2" key="1">
    <citation type="submission" date="2011-02" db="EMBL/GenBank/DDBJ databases">
        <authorList>
            <person name="Muzny D."/>
            <person name="Qin X."/>
            <person name="Deng J."/>
            <person name="Jiang H."/>
            <person name="Liu Y."/>
            <person name="Qu J."/>
            <person name="Song X.-Z."/>
            <person name="Zhang L."/>
            <person name="Thornton R."/>
            <person name="Coyle M."/>
            <person name="Francisco L."/>
            <person name="Jackson L."/>
            <person name="Javaid M."/>
            <person name="Korchina V."/>
            <person name="Kovar C."/>
            <person name="Mata R."/>
            <person name="Mathew T."/>
            <person name="Ngo R."/>
            <person name="Nguyen L."/>
            <person name="Nguyen N."/>
            <person name="Okwuonu G."/>
            <person name="Ongeri F."/>
            <person name="Pham C."/>
            <person name="Simmons D."/>
            <person name="Wilczek-Boney K."/>
            <person name="Hale W."/>
            <person name="Jakkamsetti A."/>
            <person name="Pham P."/>
            <person name="Ruth R."/>
            <person name="San Lucas F."/>
            <person name="Warren J."/>
            <person name="Zhang J."/>
            <person name="Zhao Z."/>
            <person name="Zhou C."/>
            <person name="Zhu D."/>
            <person name="Lee S."/>
            <person name="Bess C."/>
            <person name="Blankenburg K."/>
            <person name="Forbes L."/>
            <person name="Fu Q."/>
            <person name="Gubbala S."/>
            <person name="Hirani K."/>
            <person name="Jayaseelan J.C."/>
            <person name="Lara F."/>
            <person name="Munidasa M."/>
            <person name="Palculict T."/>
            <person name="Patil S."/>
            <person name="Pu L.-L."/>
            <person name="Saada N."/>
            <person name="Tang L."/>
            <person name="Weissenberger G."/>
            <person name="Zhu Y."/>
            <person name="Hemphill L."/>
            <person name="Shang Y."/>
            <person name="Youmans B."/>
            <person name="Ayvaz T."/>
            <person name="Ross M."/>
            <person name="Santibanez J."/>
            <person name="Aqrawi P."/>
            <person name="Gross S."/>
            <person name="Joshi V."/>
            <person name="Fowler G."/>
            <person name="Nazareth L."/>
            <person name="Reid J."/>
            <person name="Worley K."/>
            <person name="Petrosino J."/>
            <person name="Highlander S."/>
            <person name="Gibbs R."/>
        </authorList>
    </citation>
    <scope>NUCLEOTIDE SEQUENCE [LARGE SCALE GENOMIC DNA]</scope>
    <source>
        <strain evidence="1 2">ATCC BAA-1200</strain>
    </source>
</reference>
<dbReference type="Proteomes" id="UP000004105">
    <property type="component" value="Unassembled WGS sequence"/>
</dbReference>